<feature type="transmembrane region" description="Helical" evidence="1">
    <location>
        <begin position="117"/>
        <end position="136"/>
    </location>
</feature>
<name>A0ABV9NP67_9BACI</name>
<keyword evidence="3" id="KW-1185">Reference proteome</keyword>
<organism evidence="2 3">
    <name type="scientific">Bacillus daqingensis</name>
    <dbReference type="NCBI Taxonomy" id="872396"/>
    <lineage>
        <taxon>Bacteria</taxon>
        <taxon>Bacillati</taxon>
        <taxon>Bacillota</taxon>
        <taxon>Bacilli</taxon>
        <taxon>Bacillales</taxon>
        <taxon>Bacillaceae</taxon>
        <taxon>Bacillus</taxon>
    </lineage>
</organism>
<dbReference type="RefSeq" id="WP_377907731.1">
    <property type="nucleotide sequence ID" value="NZ_JBHSGK010000001.1"/>
</dbReference>
<accession>A0ABV9NP67</accession>
<comment type="caution">
    <text evidence="2">The sequence shown here is derived from an EMBL/GenBank/DDBJ whole genome shotgun (WGS) entry which is preliminary data.</text>
</comment>
<proteinExistence type="predicted"/>
<keyword evidence="1" id="KW-0812">Transmembrane</keyword>
<dbReference type="Proteomes" id="UP001595896">
    <property type="component" value="Unassembled WGS sequence"/>
</dbReference>
<dbReference type="EMBL" id="JBHSGK010000001">
    <property type="protein sequence ID" value="MFC4735108.1"/>
    <property type="molecule type" value="Genomic_DNA"/>
</dbReference>
<keyword evidence="1" id="KW-0472">Membrane</keyword>
<feature type="transmembrane region" description="Helical" evidence="1">
    <location>
        <begin position="86"/>
        <end position="105"/>
    </location>
</feature>
<evidence type="ECO:0008006" key="4">
    <source>
        <dbReference type="Google" id="ProtNLM"/>
    </source>
</evidence>
<reference evidence="3" key="1">
    <citation type="journal article" date="2019" name="Int. J. Syst. Evol. Microbiol.">
        <title>The Global Catalogue of Microorganisms (GCM) 10K type strain sequencing project: providing services to taxonomists for standard genome sequencing and annotation.</title>
        <authorList>
            <consortium name="The Broad Institute Genomics Platform"/>
            <consortium name="The Broad Institute Genome Sequencing Center for Infectious Disease"/>
            <person name="Wu L."/>
            <person name="Ma J."/>
        </authorList>
    </citation>
    <scope>NUCLEOTIDE SEQUENCE [LARGE SCALE GENOMIC DNA]</scope>
    <source>
        <strain evidence="3">JCM 12165</strain>
    </source>
</reference>
<evidence type="ECO:0000256" key="1">
    <source>
        <dbReference type="SAM" id="Phobius"/>
    </source>
</evidence>
<sequence length="155" mass="16808">MMLKSRRLYLILSGGLIGAAAVALLLIHTGGVYPGTVQYEEQGEEVQFERGVFQPERFTINTANADETSEFLTVLAMAQADELERAAGSSVVLLAAAGAAVLYALRMNSETRGRRTIAVILILAAVFIMLYVFVSYPTMMEAPAETLELLETETS</sequence>
<evidence type="ECO:0000313" key="2">
    <source>
        <dbReference type="EMBL" id="MFC4735108.1"/>
    </source>
</evidence>
<keyword evidence="1" id="KW-1133">Transmembrane helix</keyword>
<gene>
    <name evidence="2" type="ORF">ACFO4L_00800</name>
</gene>
<evidence type="ECO:0000313" key="3">
    <source>
        <dbReference type="Proteomes" id="UP001595896"/>
    </source>
</evidence>
<protein>
    <recommendedName>
        <fullName evidence="4">DUF4064 domain-containing protein</fullName>
    </recommendedName>
</protein>